<dbReference type="PANTHER" id="PTHR47972:SF9">
    <property type="entry name" value="KINESIN-LIKE PROTEIN KIN-14U"/>
    <property type="match status" value="1"/>
</dbReference>
<dbReference type="PROSITE" id="PS50067">
    <property type="entry name" value="KINESIN_MOTOR_2"/>
    <property type="match status" value="1"/>
</dbReference>
<dbReference type="InterPro" id="IPR036961">
    <property type="entry name" value="Kinesin_motor_dom_sf"/>
</dbReference>
<dbReference type="InterPro" id="IPR001752">
    <property type="entry name" value="Kinesin_motor_dom"/>
</dbReference>
<dbReference type="EMBL" id="JANJYI010000008">
    <property type="protein sequence ID" value="KAK2637638.1"/>
    <property type="molecule type" value="Genomic_DNA"/>
</dbReference>
<dbReference type="GO" id="GO:0015630">
    <property type="term" value="C:microtubule cytoskeleton"/>
    <property type="evidence" value="ECO:0007669"/>
    <property type="project" value="TreeGrafter"/>
</dbReference>
<comment type="caution">
    <text evidence="4">The sequence shown here is derived from an EMBL/GenBank/DDBJ whole genome shotgun (WGS) entry which is preliminary data.</text>
</comment>
<protein>
    <recommendedName>
        <fullName evidence="3">Kinesin motor domain-containing protein</fullName>
    </recommendedName>
</protein>
<reference evidence="4" key="1">
    <citation type="journal article" date="2023" name="Plant J.">
        <title>Genome sequences and population genomics provide insights into the demographic history, inbreeding, and mutation load of two 'living fossil' tree species of Dipteronia.</title>
        <authorList>
            <person name="Feng Y."/>
            <person name="Comes H.P."/>
            <person name="Chen J."/>
            <person name="Zhu S."/>
            <person name="Lu R."/>
            <person name="Zhang X."/>
            <person name="Li P."/>
            <person name="Qiu J."/>
            <person name="Olsen K.M."/>
            <person name="Qiu Y."/>
        </authorList>
    </citation>
    <scope>NUCLEOTIDE SEQUENCE</scope>
    <source>
        <strain evidence="4">KIB01</strain>
    </source>
</reference>
<evidence type="ECO:0000313" key="4">
    <source>
        <dbReference type="EMBL" id="KAK2637638.1"/>
    </source>
</evidence>
<proteinExistence type="inferred from homology"/>
<dbReference type="GO" id="GO:0003777">
    <property type="term" value="F:microtubule motor activity"/>
    <property type="evidence" value="ECO:0007669"/>
    <property type="project" value="InterPro"/>
</dbReference>
<accession>A0AAD9WPH9</accession>
<dbReference type="AlphaFoldDB" id="A0AAD9WPH9"/>
<evidence type="ECO:0000256" key="2">
    <source>
        <dbReference type="PROSITE-ProRule" id="PRU00283"/>
    </source>
</evidence>
<comment type="similarity">
    <text evidence="2">Belongs to the TRAFAC class myosin-kinesin ATPase superfamily. Kinesin family.</text>
</comment>
<dbReference type="Gene3D" id="3.40.850.10">
    <property type="entry name" value="Kinesin motor domain"/>
    <property type="match status" value="1"/>
</dbReference>
<dbReference type="GO" id="GO:0008017">
    <property type="term" value="F:microtubule binding"/>
    <property type="evidence" value="ECO:0007669"/>
    <property type="project" value="InterPro"/>
</dbReference>
<evidence type="ECO:0000259" key="3">
    <source>
        <dbReference type="PROSITE" id="PS50067"/>
    </source>
</evidence>
<dbReference type="GO" id="GO:0005524">
    <property type="term" value="F:ATP binding"/>
    <property type="evidence" value="ECO:0007669"/>
    <property type="project" value="InterPro"/>
</dbReference>
<name>A0AAD9WPH9_9ROSI</name>
<evidence type="ECO:0000313" key="5">
    <source>
        <dbReference type="Proteomes" id="UP001280121"/>
    </source>
</evidence>
<dbReference type="InterPro" id="IPR027417">
    <property type="entry name" value="P-loop_NTPase"/>
</dbReference>
<dbReference type="InterPro" id="IPR027640">
    <property type="entry name" value="Kinesin-like_fam"/>
</dbReference>
<organism evidence="4 5">
    <name type="scientific">Dipteronia dyeriana</name>
    <dbReference type="NCBI Taxonomy" id="168575"/>
    <lineage>
        <taxon>Eukaryota</taxon>
        <taxon>Viridiplantae</taxon>
        <taxon>Streptophyta</taxon>
        <taxon>Embryophyta</taxon>
        <taxon>Tracheophyta</taxon>
        <taxon>Spermatophyta</taxon>
        <taxon>Magnoliopsida</taxon>
        <taxon>eudicotyledons</taxon>
        <taxon>Gunneridae</taxon>
        <taxon>Pentapetalae</taxon>
        <taxon>rosids</taxon>
        <taxon>malvids</taxon>
        <taxon>Sapindales</taxon>
        <taxon>Sapindaceae</taxon>
        <taxon>Hippocastanoideae</taxon>
        <taxon>Acereae</taxon>
        <taxon>Dipteronia</taxon>
    </lineage>
</organism>
<sequence>MRKANEPILTELEKIAVRSAGVKKEFRFDKVFTQTAGQEDVFVEVEPILRSALDGHSVCVLAYSQTGIGKTFAMGSA</sequence>
<dbReference type="Pfam" id="PF00225">
    <property type="entry name" value="Kinesin"/>
    <property type="match status" value="1"/>
</dbReference>
<comment type="caution">
    <text evidence="2">Lacks conserved residue(s) required for the propagation of feature annotation.</text>
</comment>
<dbReference type="Proteomes" id="UP001280121">
    <property type="component" value="Unassembled WGS sequence"/>
</dbReference>
<evidence type="ECO:0000256" key="1">
    <source>
        <dbReference type="ARBA" id="ARBA00023175"/>
    </source>
</evidence>
<dbReference type="PANTHER" id="PTHR47972">
    <property type="entry name" value="KINESIN-LIKE PROTEIN KLP-3"/>
    <property type="match status" value="1"/>
</dbReference>
<dbReference type="SUPFAM" id="SSF52540">
    <property type="entry name" value="P-loop containing nucleoside triphosphate hydrolases"/>
    <property type="match status" value="1"/>
</dbReference>
<dbReference type="GO" id="GO:0007018">
    <property type="term" value="P:microtubule-based movement"/>
    <property type="evidence" value="ECO:0007669"/>
    <property type="project" value="InterPro"/>
</dbReference>
<keyword evidence="5" id="KW-1185">Reference proteome</keyword>
<gene>
    <name evidence="4" type="ORF">Ddye_025433</name>
</gene>
<keyword evidence="1" id="KW-0505">Motor protein</keyword>
<feature type="domain" description="Kinesin motor" evidence="3">
    <location>
        <begin position="1"/>
        <end position="77"/>
    </location>
</feature>